<dbReference type="EMBL" id="CAVNYO010000169">
    <property type="protein sequence ID" value="CAK5271258.1"/>
    <property type="molecule type" value="Genomic_DNA"/>
</dbReference>
<gene>
    <name evidence="2" type="ORF">MYCIT1_LOCUS16180</name>
</gene>
<dbReference type="Proteomes" id="UP001295794">
    <property type="component" value="Unassembled WGS sequence"/>
</dbReference>
<organism evidence="2 3">
    <name type="scientific">Mycena citricolor</name>
    <dbReference type="NCBI Taxonomy" id="2018698"/>
    <lineage>
        <taxon>Eukaryota</taxon>
        <taxon>Fungi</taxon>
        <taxon>Dikarya</taxon>
        <taxon>Basidiomycota</taxon>
        <taxon>Agaricomycotina</taxon>
        <taxon>Agaricomycetes</taxon>
        <taxon>Agaricomycetidae</taxon>
        <taxon>Agaricales</taxon>
        <taxon>Marasmiineae</taxon>
        <taxon>Mycenaceae</taxon>
        <taxon>Mycena</taxon>
    </lineage>
</organism>
<dbReference type="AlphaFoldDB" id="A0AAD2H822"/>
<dbReference type="PROSITE" id="PS51257">
    <property type="entry name" value="PROKAR_LIPOPROTEIN"/>
    <property type="match status" value="1"/>
</dbReference>
<evidence type="ECO:0000313" key="3">
    <source>
        <dbReference type="Proteomes" id="UP001295794"/>
    </source>
</evidence>
<evidence type="ECO:0000313" key="2">
    <source>
        <dbReference type="EMBL" id="CAK5271258.1"/>
    </source>
</evidence>
<protein>
    <submittedName>
        <fullName evidence="2">Uncharacterized protein</fullName>
    </submittedName>
</protein>
<comment type="caution">
    <text evidence="2">The sequence shown here is derived from an EMBL/GenBank/DDBJ whole genome shotgun (WGS) entry which is preliminary data.</text>
</comment>
<accession>A0AAD2H822</accession>
<reference evidence="2" key="1">
    <citation type="submission" date="2023-11" db="EMBL/GenBank/DDBJ databases">
        <authorList>
            <person name="De Vega J J."/>
            <person name="De Vega J J."/>
        </authorList>
    </citation>
    <scope>NUCLEOTIDE SEQUENCE</scope>
</reference>
<keyword evidence="3" id="KW-1185">Reference proteome</keyword>
<name>A0AAD2H822_9AGAR</name>
<sequence>MTRPGETTALHPRAVAGSAADRDAACMSSLGVGCGPTGSGRRARADATADTRASPGPKGGARVVRP</sequence>
<proteinExistence type="predicted"/>
<evidence type="ECO:0000256" key="1">
    <source>
        <dbReference type="SAM" id="MobiDB-lite"/>
    </source>
</evidence>
<feature type="region of interest" description="Disordered" evidence="1">
    <location>
        <begin position="1"/>
        <end position="66"/>
    </location>
</feature>